<protein>
    <submittedName>
        <fullName evidence="2">Uncharacterized protein</fullName>
    </submittedName>
</protein>
<reference evidence="2" key="1">
    <citation type="submission" date="2015-06" db="EMBL/GenBank/DDBJ databases">
        <authorList>
            <person name="Joergensen T."/>
        </authorList>
    </citation>
    <scope>NUCLEOTIDE SEQUENCE</scope>
    <source>
        <plasmid evidence="2">pRGRH0692</plasmid>
    </source>
</reference>
<dbReference type="EMBL" id="LN853310">
    <property type="protein sequence ID" value="CRY95612.1"/>
    <property type="molecule type" value="Genomic_DNA"/>
</dbReference>
<feature type="region of interest" description="Disordered" evidence="1">
    <location>
        <begin position="41"/>
        <end position="74"/>
    </location>
</feature>
<geneLocation type="plasmid" evidence="2">
    <name>pRGRH0692</name>
</geneLocation>
<proteinExistence type="predicted"/>
<accession>A0A0H5QIB7</accession>
<evidence type="ECO:0000256" key="1">
    <source>
        <dbReference type="SAM" id="MobiDB-lite"/>
    </source>
</evidence>
<organism evidence="2">
    <name type="scientific">uncultured prokaryote</name>
    <dbReference type="NCBI Taxonomy" id="198431"/>
    <lineage>
        <taxon>unclassified sequences</taxon>
        <taxon>environmental samples</taxon>
    </lineage>
</organism>
<reference evidence="2" key="2">
    <citation type="submission" date="2015-07" db="EMBL/GenBank/DDBJ databases">
        <title>Plasmids, circular viruses and viroids from rat gut.</title>
        <authorList>
            <person name="Jorgensen T.J."/>
            <person name="Hansen M.A."/>
            <person name="Xu Z."/>
            <person name="Tabak M.A."/>
            <person name="Sorensen S.J."/>
            <person name="Hansen L.H."/>
        </authorList>
    </citation>
    <scope>NUCLEOTIDE SEQUENCE</scope>
    <source>
        <plasmid evidence="2">pRGRH0692</plasmid>
    </source>
</reference>
<name>A0A0H5QIB7_9ZZZZ</name>
<sequence>MSPSMSEWLTYQEAGARLGIKAASVKKRAIRRHWPRITGNDGLARIQIPDDTPAPVSSPATGDISGDLSPPDDTAERLRADLAAAREALARSEGENAMNRERIADLAADRERWREMAERLSHPEPGIIGRLLGLGRGGRRRD</sequence>
<evidence type="ECO:0000313" key="2">
    <source>
        <dbReference type="EMBL" id="CRY95612.1"/>
    </source>
</evidence>
<dbReference type="AlphaFoldDB" id="A0A0H5QIB7"/>
<keyword evidence="2" id="KW-0614">Plasmid</keyword>